<reference evidence="1 2" key="1">
    <citation type="submission" date="2024-06" db="EMBL/GenBank/DDBJ databases">
        <authorList>
            <person name="Kim D.-U."/>
        </authorList>
    </citation>
    <scope>NUCLEOTIDE SEQUENCE [LARGE SCALE GENOMIC DNA]</scope>
    <source>
        <strain evidence="1 2">KACC15460</strain>
    </source>
</reference>
<gene>
    <name evidence="1" type="ORF">ABVQ20_39125</name>
</gene>
<accession>A0ABV2DS80</accession>
<organism evidence="1 2">
    <name type="scientific">Mesorhizobium shangrilense</name>
    <dbReference type="NCBI Taxonomy" id="460060"/>
    <lineage>
        <taxon>Bacteria</taxon>
        <taxon>Pseudomonadati</taxon>
        <taxon>Pseudomonadota</taxon>
        <taxon>Alphaproteobacteria</taxon>
        <taxon>Hyphomicrobiales</taxon>
        <taxon>Phyllobacteriaceae</taxon>
        <taxon>Mesorhizobium</taxon>
    </lineage>
</organism>
<comment type="caution">
    <text evidence="1">The sequence shown here is derived from an EMBL/GenBank/DDBJ whole genome shotgun (WGS) entry which is preliminary data.</text>
</comment>
<dbReference type="EMBL" id="JBEWSZ010000015">
    <property type="protein sequence ID" value="MET2832931.1"/>
    <property type="molecule type" value="Genomic_DNA"/>
</dbReference>
<proteinExistence type="predicted"/>
<keyword evidence="2" id="KW-1185">Reference proteome</keyword>
<evidence type="ECO:0000313" key="1">
    <source>
        <dbReference type="EMBL" id="MET2832931.1"/>
    </source>
</evidence>
<evidence type="ECO:0000313" key="2">
    <source>
        <dbReference type="Proteomes" id="UP001548832"/>
    </source>
</evidence>
<dbReference type="Proteomes" id="UP001548832">
    <property type="component" value="Unassembled WGS sequence"/>
</dbReference>
<dbReference type="RefSeq" id="WP_354465136.1">
    <property type="nucleotide sequence ID" value="NZ_JBEWSZ010000015.1"/>
</dbReference>
<name>A0ABV2DS80_9HYPH</name>
<protein>
    <submittedName>
        <fullName evidence="1">Uncharacterized protein</fullName>
    </submittedName>
</protein>
<sequence>MAAAYVTPRLFSSLKGLRSSGKDVRSQPVGICDRDKPVVTRVDVGAAANTFAVGLRRPMTFFYARDEQGSRGRMIGDVYFQAQYTA</sequence>